<protein>
    <submittedName>
        <fullName evidence="1">Uncharacterized protein</fullName>
    </submittedName>
</protein>
<keyword evidence="2" id="KW-1185">Reference proteome</keyword>
<proteinExistence type="predicted"/>
<organism evidence="1 2">
    <name type="scientific">Hibiscus sabdariffa</name>
    <name type="common">roselle</name>
    <dbReference type="NCBI Taxonomy" id="183260"/>
    <lineage>
        <taxon>Eukaryota</taxon>
        <taxon>Viridiplantae</taxon>
        <taxon>Streptophyta</taxon>
        <taxon>Embryophyta</taxon>
        <taxon>Tracheophyta</taxon>
        <taxon>Spermatophyta</taxon>
        <taxon>Magnoliopsida</taxon>
        <taxon>eudicotyledons</taxon>
        <taxon>Gunneridae</taxon>
        <taxon>Pentapetalae</taxon>
        <taxon>rosids</taxon>
        <taxon>malvids</taxon>
        <taxon>Malvales</taxon>
        <taxon>Malvaceae</taxon>
        <taxon>Malvoideae</taxon>
        <taxon>Hibiscus</taxon>
    </lineage>
</organism>
<name>A0ABR2BSR1_9ROSI</name>
<evidence type="ECO:0000313" key="1">
    <source>
        <dbReference type="EMBL" id="KAK8509512.1"/>
    </source>
</evidence>
<accession>A0ABR2BSR1</accession>
<reference evidence="1 2" key="1">
    <citation type="journal article" date="2024" name="G3 (Bethesda)">
        <title>Genome assembly of Hibiscus sabdariffa L. provides insights into metabolisms of medicinal natural products.</title>
        <authorList>
            <person name="Kim T."/>
        </authorList>
    </citation>
    <scope>NUCLEOTIDE SEQUENCE [LARGE SCALE GENOMIC DNA]</scope>
    <source>
        <strain evidence="1">TK-2024</strain>
        <tissue evidence="1">Old leaves</tissue>
    </source>
</reference>
<dbReference type="Proteomes" id="UP001472677">
    <property type="component" value="Unassembled WGS sequence"/>
</dbReference>
<evidence type="ECO:0000313" key="2">
    <source>
        <dbReference type="Proteomes" id="UP001472677"/>
    </source>
</evidence>
<dbReference type="EMBL" id="JBBPBM010000091">
    <property type="protein sequence ID" value="KAK8509512.1"/>
    <property type="molecule type" value="Genomic_DNA"/>
</dbReference>
<gene>
    <name evidence="1" type="ORF">V6N12_001518</name>
</gene>
<comment type="caution">
    <text evidence="1">The sequence shown here is derived from an EMBL/GenBank/DDBJ whole genome shotgun (WGS) entry which is preliminary data.</text>
</comment>
<sequence length="119" mass="13731">MERIRRRRTLAGEEKEERYRNSKKRLAESDNQISPASVKVAVENFQCSARFERAHHGSSLLDNPYIPYQYQELRGATSPPPLLFPDHPSLPSPSPRPVRSDEIRSLDRSEVIELSTSWN</sequence>